<dbReference type="PANTHER" id="PTHR42973:SF54">
    <property type="entry name" value="FAD-BINDING PCMH-TYPE DOMAIN-CONTAINING PROTEIN"/>
    <property type="match status" value="1"/>
</dbReference>
<dbReference type="InterPro" id="IPR016166">
    <property type="entry name" value="FAD-bd_PCMH"/>
</dbReference>
<reference evidence="7 8" key="1">
    <citation type="journal article" date="2016" name="Sci. Rep.">
        <title>Penicillium arizonense, a new, genome sequenced fungal species, reveals a high chemical diversity in secreted metabolites.</title>
        <authorList>
            <person name="Grijseels S."/>
            <person name="Nielsen J.C."/>
            <person name="Randelovic M."/>
            <person name="Nielsen J."/>
            <person name="Nielsen K.F."/>
            <person name="Workman M."/>
            <person name="Frisvad J.C."/>
        </authorList>
    </citation>
    <scope>NUCLEOTIDE SEQUENCE [LARGE SCALE GENOMIC DNA]</scope>
    <source>
        <strain evidence="7 8">CBS 141311</strain>
    </source>
</reference>
<dbReference type="Gene3D" id="3.40.462.20">
    <property type="match status" value="1"/>
</dbReference>
<dbReference type="PANTHER" id="PTHR42973">
    <property type="entry name" value="BINDING OXIDOREDUCTASE, PUTATIVE (AFU_ORTHOLOGUE AFUA_1G17690)-RELATED"/>
    <property type="match status" value="1"/>
</dbReference>
<evidence type="ECO:0000313" key="7">
    <source>
        <dbReference type="EMBL" id="OGE56713.1"/>
    </source>
</evidence>
<dbReference type="InterPro" id="IPR050416">
    <property type="entry name" value="FAD-linked_Oxidoreductase"/>
</dbReference>
<dbReference type="SUPFAM" id="SSF56176">
    <property type="entry name" value="FAD-binding/transporter-associated domain-like"/>
    <property type="match status" value="1"/>
</dbReference>
<evidence type="ECO:0000256" key="2">
    <source>
        <dbReference type="ARBA" id="ARBA00022630"/>
    </source>
</evidence>
<dbReference type="GeneID" id="34573249"/>
<proteinExistence type="inferred from homology"/>
<dbReference type="Pfam" id="PF01565">
    <property type="entry name" value="FAD_binding_4"/>
    <property type="match status" value="1"/>
</dbReference>
<dbReference type="GO" id="GO:0071949">
    <property type="term" value="F:FAD binding"/>
    <property type="evidence" value="ECO:0007669"/>
    <property type="project" value="InterPro"/>
</dbReference>
<dbReference type="EMBL" id="LXJU01000003">
    <property type="protein sequence ID" value="OGE56713.1"/>
    <property type="molecule type" value="Genomic_DNA"/>
</dbReference>
<keyword evidence="3" id="KW-0274">FAD</keyword>
<name>A0A1F5LU77_PENAI</name>
<dbReference type="Gene3D" id="3.30.465.10">
    <property type="match status" value="1"/>
</dbReference>
<organism evidence="7 8">
    <name type="scientific">Penicillium arizonense</name>
    <dbReference type="NCBI Taxonomy" id="1835702"/>
    <lineage>
        <taxon>Eukaryota</taxon>
        <taxon>Fungi</taxon>
        <taxon>Dikarya</taxon>
        <taxon>Ascomycota</taxon>
        <taxon>Pezizomycotina</taxon>
        <taxon>Eurotiomycetes</taxon>
        <taxon>Eurotiomycetidae</taxon>
        <taxon>Eurotiales</taxon>
        <taxon>Aspergillaceae</taxon>
        <taxon>Penicillium</taxon>
    </lineage>
</organism>
<sequence length="508" mass="55238">MLRRVLLLGSLLASSNAVSLKHHGASEQGSSQLSETVSVGCHQACTQLSATFGSAFHYPDNDQNFTIWDAKQQEVHPACRVEPSDANEVARVLDILVHHWCNFAVKGGGHSRHRDDSNSVAGVTIDLDRINNVEVSTDGTKARVGGGATTAKVYRDLDSHGLSFVGGRVGTVGVGGFTLGGGTSPFSNKYGLSLDNVFEYEVVLANGTITTVSDYDHPDLYFALRGGGNNFGIVTAFTVRTFSQGPVFTAATSYHNNQSEQVLDQVYDLWTGDELSSDVETAYDFYYAYSPQNDDFTLMGNQRYAKPIMNPPVFSNINEITPLTRSPRIATMGNMTGSPEPMGVTRNLFATLSVRPSRPFLTQALKIFSEEVKKIKSVKGLTPNFICYPIQKNAITAMKQRGGNALGIDTDGPLFLILISTAWTNASGDAAVNSMTENTVQRVKSAAEKLGVANRYRYINYASAAQTDEVFPGYGGENMQRLKQIQMAVDPKGVFTSKGLWRGFRKLL</sequence>
<comment type="caution">
    <text evidence="7">The sequence shown here is derived from an EMBL/GenBank/DDBJ whole genome shotgun (WGS) entry which is preliminary data.</text>
</comment>
<accession>A0A1F5LU77</accession>
<feature type="chain" id="PRO_5009519896" description="FAD-binding PCMH-type domain-containing protein" evidence="5">
    <location>
        <begin position="18"/>
        <end position="508"/>
    </location>
</feature>
<keyword evidence="8" id="KW-1185">Reference proteome</keyword>
<dbReference type="InterPro" id="IPR006094">
    <property type="entry name" value="Oxid_FAD_bind_N"/>
</dbReference>
<dbReference type="STRING" id="1835702.A0A1F5LU77"/>
<evidence type="ECO:0000256" key="4">
    <source>
        <dbReference type="ARBA" id="ARBA00023002"/>
    </source>
</evidence>
<feature type="signal peptide" evidence="5">
    <location>
        <begin position="1"/>
        <end position="17"/>
    </location>
</feature>
<protein>
    <recommendedName>
        <fullName evidence="6">FAD-binding PCMH-type domain-containing protein</fullName>
    </recommendedName>
</protein>
<dbReference type="InterPro" id="IPR036318">
    <property type="entry name" value="FAD-bd_PCMH-like_sf"/>
</dbReference>
<keyword evidence="2" id="KW-0285">Flavoprotein</keyword>
<evidence type="ECO:0000256" key="1">
    <source>
        <dbReference type="ARBA" id="ARBA00005466"/>
    </source>
</evidence>
<evidence type="ECO:0000259" key="6">
    <source>
        <dbReference type="PROSITE" id="PS51387"/>
    </source>
</evidence>
<dbReference type="RefSeq" id="XP_022492140.1">
    <property type="nucleotide sequence ID" value="XM_022628515.1"/>
</dbReference>
<keyword evidence="5" id="KW-0732">Signal</keyword>
<evidence type="ECO:0000313" key="8">
    <source>
        <dbReference type="Proteomes" id="UP000177622"/>
    </source>
</evidence>
<dbReference type="InterPro" id="IPR016169">
    <property type="entry name" value="FAD-bd_PCMH_sub2"/>
</dbReference>
<keyword evidence="4" id="KW-0560">Oxidoreductase</keyword>
<evidence type="ECO:0000256" key="3">
    <source>
        <dbReference type="ARBA" id="ARBA00022827"/>
    </source>
</evidence>
<dbReference type="Proteomes" id="UP000177622">
    <property type="component" value="Unassembled WGS sequence"/>
</dbReference>
<feature type="domain" description="FAD-binding PCMH-type" evidence="6">
    <location>
        <begin position="73"/>
        <end position="244"/>
    </location>
</feature>
<dbReference type="GO" id="GO:0016491">
    <property type="term" value="F:oxidoreductase activity"/>
    <property type="evidence" value="ECO:0007669"/>
    <property type="project" value="UniProtKB-KW"/>
</dbReference>
<dbReference type="OrthoDB" id="2151789at2759"/>
<comment type="similarity">
    <text evidence="1">Belongs to the oxygen-dependent FAD-linked oxidoreductase family.</text>
</comment>
<gene>
    <name evidence="7" type="ORF">PENARI_c003G07373</name>
</gene>
<dbReference type="PROSITE" id="PS51387">
    <property type="entry name" value="FAD_PCMH"/>
    <property type="match status" value="1"/>
</dbReference>
<dbReference type="AlphaFoldDB" id="A0A1F5LU77"/>
<evidence type="ECO:0000256" key="5">
    <source>
        <dbReference type="SAM" id="SignalP"/>
    </source>
</evidence>